<evidence type="ECO:0000313" key="4">
    <source>
        <dbReference type="Proteomes" id="UP001249851"/>
    </source>
</evidence>
<dbReference type="SMART" id="SM01025">
    <property type="entry name" value="BEN"/>
    <property type="match status" value="1"/>
</dbReference>
<proteinExistence type="predicted"/>
<dbReference type="EMBL" id="JARQWQ010000102">
    <property type="protein sequence ID" value="KAK2551059.1"/>
    <property type="molecule type" value="Genomic_DNA"/>
</dbReference>
<feature type="non-terminal residue" evidence="3">
    <location>
        <position position="382"/>
    </location>
</feature>
<dbReference type="GO" id="GO:0003677">
    <property type="term" value="F:DNA binding"/>
    <property type="evidence" value="ECO:0007669"/>
    <property type="project" value="InterPro"/>
</dbReference>
<dbReference type="Pfam" id="PF10523">
    <property type="entry name" value="BEN"/>
    <property type="match status" value="1"/>
</dbReference>
<feature type="domain" description="BEN" evidence="2">
    <location>
        <begin position="273"/>
        <end position="376"/>
    </location>
</feature>
<feature type="region of interest" description="Disordered" evidence="1">
    <location>
        <begin position="17"/>
        <end position="65"/>
    </location>
</feature>
<gene>
    <name evidence="3" type="ORF">P5673_028117</name>
</gene>
<reference evidence="3" key="2">
    <citation type="journal article" date="2023" name="Science">
        <title>Genomic signatures of disease resistance in endangered staghorn corals.</title>
        <authorList>
            <person name="Vollmer S.V."/>
            <person name="Selwyn J.D."/>
            <person name="Despard B.A."/>
            <person name="Roesel C.L."/>
        </authorList>
    </citation>
    <scope>NUCLEOTIDE SEQUENCE</scope>
    <source>
        <strain evidence="3">K2</strain>
    </source>
</reference>
<dbReference type="PROSITE" id="PS51457">
    <property type="entry name" value="BEN"/>
    <property type="match status" value="1"/>
</dbReference>
<feature type="compositionally biased region" description="Polar residues" evidence="1">
    <location>
        <begin position="27"/>
        <end position="39"/>
    </location>
</feature>
<dbReference type="Proteomes" id="UP001249851">
    <property type="component" value="Unassembled WGS sequence"/>
</dbReference>
<reference evidence="3" key="1">
    <citation type="journal article" date="2023" name="G3 (Bethesda)">
        <title>Whole genome assembly and annotation of the endangered Caribbean coral Acropora cervicornis.</title>
        <authorList>
            <person name="Selwyn J.D."/>
            <person name="Vollmer S.V."/>
        </authorList>
    </citation>
    <scope>NUCLEOTIDE SEQUENCE</scope>
    <source>
        <strain evidence="3">K2</strain>
    </source>
</reference>
<organism evidence="3 4">
    <name type="scientific">Acropora cervicornis</name>
    <name type="common">Staghorn coral</name>
    <dbReference type="NCBI Taxonomy" id="6130"/>
    <lineage>
        <taxon>Eukaryota</taxon>
        <taxon>Metazoa</taxon>
        <taxon>Cnidaria</taxon>
        <taxon>Anthozoa</taxon>
        <taxon>Hexacorallia</taxon>
        <taxon>Scleractinia</taxon>
        <taxon>Astrocoeniina</taxon>
        <taxon>Acroporidae</taxon>
        <taxon>Acropora</taxon>
    </lineage>
</organism>
<keyword evidence="4" id="KW-1185">Reference proteome</keyword>
<evidence type="ECO:0000259" key="2">
    <source>
        <dbReference type="PROSITE" id="PS51457"/>
    </source>
</evidence>
<name>A0AAD9UV30_ACRCE</name>
<evidence type="ECO:0000256" key="1">
    <source>
        <dbReference type="SAM" id="MobiDB-lite"/>
    </source>
</evidence>
<dbReference type="AlphaFoldDB" id="A0AAD9UV30"/>
<accession>A0AAD9UV30</accession>
<comment type="caution">
    <text evidence="3">The sequence shown here is derived from an EMBL/GenBank/DDBJ whole genome shotgun (WGS) entry which is preliminary data.</text>
</comment>
<evidence type="ECO:0000313" key="3">
    <source>
        <dbReference type="EMBL" id="KAK2551059.1"/>
    </source>
</evidence>
<protein>
    <recommendedName>
        <fullName evidence="2">BEN domain-containing protein</fullName>
    </recommendedName>
</protein>
<sequence>DQTELYHVDAEFAESNLRLIEPEKDSSIGQSKKQKPSQTSEKETTDQIQPVLPLQTTDPEVGMPTVVEDPYTEFLNEQRKREEVWSSNRRANAAKKTNFASGESESSASEVDILKEKLQSKSQECALLQRQVLDHENICKMMDTFEDSLTALETNISQRLCRIEKRLESWEQMINKFEDSLSSQEGNMSQRFGRIEHRLETWETMFKRQDNFDCSFTALAASIPSQEDLPTIDIDALEALRDEVNAAPKVQPSTPLGPALPPADNELDQSPMGNEVIETCVTPRKVLAVQTTLQGEHSRYRCAVKLLPFFFTKEELGTSNTEGSHGKQRLDRNKLNSLKVLVFNKFPVESHEEKEKLWKFIKTKINARCRASKFNGVVKRDT</sequence>
<dbReference type="InterPro" id="IPR018379">
    <property type="entry name" value="BEN_domain"/>
</dbReference>